<dbReference type="GO" id="GO:0043190">
    <property type="term" value="C:ATP-binding cassette (ABC) transporter complex"/>
    <property type="evidence" value="ECO:0007669"/>
    <property type="project" value="InterPro"/>
</dbReference>
<dbReference type="KEGG" id="peh:Spb1_28220"/>
<feature type="transmembrane region" description="Helical" evidence="9">
    <location>
        <begin position="161"/>
        <end position="185"/>
    </location>
</feature>
<gene>
    <name evidence="11" type="primary">mntB_2</name>
    <name evidence="11" type="ORF">Spb1_28220</name>
</gene>
<reference evidence="11 12" key="1">
    <citation type="submission" date="2019-02" db="EMBL/GenBank/DDBJ databases">
        <title>Deep-cultivation of Planctomycetes and their phenomic and genomic characterization uncovers novel biology.</title>
        <authorList>
            <person name="Wiegand S."/>
            <person name="Jogler M."/>
            <person name="Boedeker C."/>
            <person name="Pinto D."/>
            <person name="Vollmers J."/>
            <person name="Rivas-Marin E."/>
            <person name="Kohn T."/>
            <person name="Peeters S.H."/>
            <person name="Heuer A."/>
            <person name="Rast P."/>
            <person name="Oberbeckmann S."/>
            <person name="Bunk B."/>
            <person name="Jeske O."/>
            <person name="Meyerdierks A."/>
            <person name="Storesund J.E."/>
            <person name="Kallscheuer N."/>
            <person name="Luecker S."/>
            <person name="Lage O.M."/>
            <person name="Pohl T."/>
            <person name="Merkel B.J."/>
            <person name="Hornburger P."/>
            <person name="Mueller R.-W."/>
            <person name="Bruemmer F."/>
            <person name="Labrenz M."/>
            <person name="Spormann A.M."/>
            <person name="Op den Camp H."/>
            <person name="Overmann J."/>
            <person name="Amann R."/>
            <person name="Jetten M.S.M."/>
            <person name="Mascher T."/>
            <person name="Medema M.H."/>
            <person name="Devos D.P."/>
            <person name="Kaster A.-K."/>
            <person name="Ovreas L."/>
            <person name="Rohde M."/>
            <person name="Galperin M.Y."/>
            <person name="Jogler C."/>
        </authorList>
    </citation>
    <scope>NUCLEOTIDE SEQUENCE [LARGE SCALE GENOMIC DNA]</scope>
    <source>
        <strain evidence="11 12">Spb1</strain>
    </source>
</reference>
<feature type="transmembrane region" description="Helical" evidence="9">
    <location>
        <begin position="123"/>
        <end position="141"/>
    </location>
</feature>
<dbReference type="Pfam" id="PF02742">
    <property type="entry name" value="Fe_dep_repr_C"/>
    <property type="match status" value="1"/>
</dbReference>
<feature type="transmembrane region" description="Helical" evidence="9">
    <location>
        <begin position="251"/>
        <end position="272"/>
    </location>
</feature>
<keyword evidence="12" id="KW-1185">Reference proteome</keyword>
<dbReference type="PANTHER" id="PTHR30477:SF3">
    <property type="entry name" value="METAL TRANSPORT SYSTEM MEMBRANE PROTEIN CT_069-RELATED"/>
    <property type="match status" value="1"/>
</dbReference>
<evidence type="ECO:0000256" key="4">
    <source>
        <dbReference type="ARBA" id="ARBA00022475"/>
    </source>
</evidence>
<feature type="transmembrane region" description="Helical" evidence="9">
    <location>
        <begin position="63"/>
        <end position="83"/>
    </location>
</feature>
<keyword evidence="7 9" id="KW-0472">Membrane</keyword>
<evidence type="ECO:0000256" key="2">
    <source>
        <dbReference type="ARBA" id="ARBA00008034"/>
    </source>
</evidence>
<evidence type="ECO:0000313" key="11">
    <source>
        <dbReference type="EMBL" id="QDV30887.1"/>
    </source>
</evidence>
<name>A0A518GQK6_9PLAN</name>
<dbReference type="SUPFAM" id="SSF47979">
    <property type="entry name" value="Iron-dependent repressor protein, dimerization domain"/>
    <property type="match status" value="1"/>
</dbReference>
<keyword evidence="5 8" id="KW-0812">Transmembrane</keyword>
<dbReference type="GO" id="GO:0055085">
    <property type="term" value="P:transmembrane transport"/>
    <property type="evidence" value="ECO:0007669"/>
    <property type="project" value="InterPro"/>
</dbReference>
<dbReference type="Proteomes" id="UP000315349">
    <property type="component" value="Chromosome"/>
</dbReference>
<organism evidence="11 12">
    <name type="scientific">Planctopirus ephydatiae</name>
    <dbReference type="NCBI Taxonomy" id="2528019"/>
    <lineage>
        <taxon>Bacteria</taxon>
        <taxon>Pseudomonadati</taxon>
        <taxon>Planctomycetota</taxon>
        <taxon>Planctomycetia</taxon>
        <taxon>Planctomycetales</taxon>
        <taxon>Planctomycetaceae</taxon>
        <taxon>Planctopirus</taxon>
    </lineage>
</organism>
<dbReference type="InterPro" id="IPR037294">
    <property type="entry name" value="ABC_BtuC-like"/>
</dbReference>
<dbReference type="InterPro" id="IPR001367">
    <property type="entry name" value="Fe_dep_repressor"/>
</dbReference>
<dbReference type="EMBL" id="CP036299">
    <property type="protein sequence ID" value="QDV30887.1"/>
    <property type="molecule type" value="Genomic_DNA"/>
</dbReference>
<proteinExistence type="inferred from homology"/>
<feature type="transmembrane region" description="Helical" evidence="9">
    <location>
        <begin position="206"/>
        <end position="239"/>
    </location>
</feature>
<evidence type="ECO:0000256" key="6">
    <source>
        <dbReference type="ARBA" id="ARBA00022989"/>
    </source>
</evidence>
<dbReference type="CDD" id="cd06550">
    <property type="entry name" value="TM_ABC_iron-siderophores_like"/>
    <property type="match status" value="1"/>
</dbReference>
<protein>
    <submittedName>
        <fullName evidence="11">Manganese transport system membrane protein MntB</fullName>
    </submittedName>
</protein>
<comment type="subcellular location">
    <subcellularLocation>
        <location evidence="1 8">Cell membrane</location>
        <topology evidence="1 8">Multi-pass membrane protein</topology>
    </subcellularLocation>
</comment>
<keyword evidence="4" id="KW-1003">Cell membrane</keyword>
<dbReference type="SUPFAM" id="SSF81345">
    <property type="entry name" value="ABC transporter involved in vitamin B12 uptake, BtuC"/>
    <property type="match status" value="1"/>
</dbReference>
<dbReference type="InterPro" id="IPR036421">
    <property type="entry name" value="Fe_dep_repressor_sf"/>
</dbReference>
<dbReference type="Pfam" id="PF00950">
    <property type="entry name" value="ABC-3"/>
    <property type="match status" value="1"/>
</dbReference>
<evidence type="ECO:0000256" key="8">
    <source>
        <dbReference type="RuleBase" id="RU003943"/>
    </source>
</evidence>
<dbReference type="AlphaFoldDB" id="A0A518GQK6"/>
<dbReference type="Gene3D" id="1.10.10.10">
    <property type="entry name" value="Winged helix-like DNA-binding domain superfamily/Winged helix DNA-binding domain"/>
    <property type="match status" value="1"/>
</dbReference>
<evidence type="ECO:0000256" key="7">
    <source>
        <dbReference type="ARBA" id="ARBA00023136"/>
    </source>
</evidence>
<dbReference type="InterPro" id="IPR036388">
    <property type="entry name" value="WH-like_DNA-bd_sf"/>
</dbReference>
<evidence type="ECO:0000313" key="12">
    <source>
        <dbReference type="Proteomes" id="UP000315349"/>
    </source>
</evidence>
<dbReference type="InterPro" id="IPR001626">
    <property type="entry name" value="ABC_TroCD"/>
</dbReference>
<dbReference type="GO" id="GO:0010043">
    <property type="term" value="P:response to zinc ion"/>
    <property type="evidence" value="ECO:0007669"/>
    <property type="project" value="TreeGrafter"/>
</dbReference>
<dbReference type="Gene3D" id="1.10.3470.10">
    <property type="entry name" value="ABC transporter involved in vitamin B12 uptake, BtuC"/>
    <property type="match status" value="1"/>
</dbReference>
<feature type="transmembrane region" description="Helical" evidence="9">
    <location>
        <begin position="284"/>
        <end position="310"/>
    </location>
</feature>
<evidence type="ECO:0000259" key="10">
    <source>
        <dbReference type="Pfam" id="PF02742"/>
    </source>
</evidence>
<dbReference type="GO" id="GO:0046914">
    <property type="term" value="F:transition metal ion binding"/>
    <property type="evidence" value="ECO:0007669"/>
    <property type="project" value="InterPro"/>
</dbReference>
<keyword evidence="3 8" id="KW-0813">Transport</keyword>
<evidence type="ECO:0000256" key="3">
    <source>
        <dbReference type="ARBA" id="ARBA00022448"/>
    </source>
</evidence>
<accession>A0A518GQK6</accession>
<feature type="transmembrane region" description="Helical" evidence="9">
    <location>
        <begin position="89"/>
        <end position="111"/>
    </location>
</feature>
<evidence type="ECO:0000256" key="1">
    <source>
        <dbReference type="ARBA" id="ARBA00004651"/>
    </source>
</evidence>
<dbReference type="GO" id="GO:0046983">
    <property type="term" value="F:protein dimerization activity"/>
    <property type="evidence" value="ECO:0007669"/>
    <property type="project" value="InterPro"/>
</dbReference>
<sequence>MDQFQLIDQFFEFASARTVTFKTMFSMSYNALLVLSGTMLLGASCGLMGVFLTLRRQVLLSDVISHAALPGVAMAFLLGLWLAPEKAGTLPWLVGGSMFASGVAVLICFALQQVKPLWGEAAFGIPLGGFLALGVVFFSIIQQVPSGNAAGLEGLLFGRAAALSSTDVLLLGGLAGIVVIVCLLLRKEFLLIAFDREFAIAQGLPVALLDTLLTGMTAAICVLALPMVGFLLVVALMVTPAAAARFWSDRLGLMIPVSVLLGMVSAGLGTLISGQLEYVPTGPAIVLCATMFFAISVGFGRSHGVIYQWWSRRLLKQEQLLDDLLRSTFEEFEATTAKLQSATMAPAETGHADLPQLALDKRLSGVHPLNGAPDEFWLHQAVCFPKSIPPKDLSFLKQLAVNRGYLRIDSAGQWRMTELGWQKAKAVVLRHRLLELYLIEHAEFPPAQGDRTADLLEHALGPHTVDELKILLRIDFGQGVIRSPHPLEATSVREVSP</sequence>
<feature type="domain" description="Iron dependent repressor metal binding and dimerisation" evidence="10">
    <location>
        <begin position="417"/>
        <end position="472"/>
    </location>
</feature>
<dbReference type="PANTHER" id="PTHR30477">
    <property type="entry name" value="ABC-TRANSPORTER METAL-BINDING PROTEIN"/>
    <property type="match status" value="1"/>
</dbReference>
<keyword evidence="6 9" id="KW-1133">Transmembrane helix</keyword>
<evidence type="ECO:0000256" key="9">
    <source>
        <dbReference type="SAM" id="Phobius"/>
    </source>
</evidence>
<feature type="transmembrane region" description="Helical" evidence="9">
    <location>
        <begin position="31"/>
        <end position="51"/>
    </location>
</feature>
<evidence type="ECO:0000256" key="5">
    <source>
        <dbReference type="ARBA" id="ARBA00022692"/>
    </source>
</evidence>
<comment type="similarity">
    <text evidence="2 8">Belongs to the ABC-3 integral membrane protein family.</text>
</comment>